<evidence type="ECO:0000313" key="2">
    <source>
        <dbReference type="EMBL" id="KKK54531.1"/>
    </source>
</evidence>
<evidence type="ECO:0008006" key="3">
    <source>
        <dbReference type="Google" id="ProtNLM"/>
    </source>
</evidence>
<proteinExistence type="predicted"/>
<reference evidence="2" key="1">
    <citation type="journal article" date="2015" name="Nature">
        <title>Complex archaea that bridge the gap between prokaryotes and eukaryotes.</title>
        <authorList>
            <person name="Spang A."/>
            <person name="Saw J.H."/>
            <person name="Jorgensen S.L."/>
            <person name="Zaremba-Niedzwiedzka K."/>
            <person name="Martijn J."/>
            <person name="Lind A.E."/>
            <person name="van Eijk R."/>
            <person name="Schleper C."/>
            <person name="Guy L."/>
            <person name="Ettema T.J."/>
        </authorList>
    </citation>
    <scope>NUCLEOTIDE SEQUENCE</scope>
</reference>
<gene>
    <name evidence="2" type="ORF">LCGC14_3083780</name>
</gene>
<protein>
    <recommendedName>
        <fullName evidence="3">DNA (cytosine-5-)-methyltransferase</fullName>
    </recommendedName>
</protein>
<dbReference type="AlphaFoldDB" id="A0A0F8Z382"/>
<organism evidence="2">
    <name type="scientific">marine sediment metagenome</name>
    <dbReference type="NCBI Taxonomy" id="412755"/>
    <lineage>
        <taxon>unclassified sequences</taxon>
        <taxon>metagenomes</taxon>
        <taxon>ecological metagenomes</taxon>
    </lineage>
</organism>
<dbReference type="EMBL" id="LAZR01065948">
    <property type="protein sequence ID" value="KKK54531.1"/>
    <property type="molecule type" value="Genomic_DNA"/>
</dbReference>
<accession>A0A0F8Z382</accession>
<evidence type="ECO:0000256" key="1">
    <source>
        <dbReference type="SAM" id="MobiDB-lite"/>
    </source>
</evidence>
<feature type="region of interest" description="Disordered" evidence="1">
    <location>
        <begin position="1"/>
        <end position="79"/>
    </location>
</feature>
<feature type="compositionally biased region" description="Basic and acidic residues" evidence="1">
    <location>
        <begin position="32"/>
        <end position="60"/>
    </location>
</feature>
<feature type="non-terminal residue" evidence="2">
    <location>
        <position position="1"/>
    </location>
</feature>
<name>A0A0F8Z382_9ZZZZ</name>
<sequence>CSSEQPLGERGSSMVNSNERSRRKGVSQPSERPIKRRSEIISDTQNSDRRRPDGEVDKGRRYTKVGGQGESVRGEEYRTTESRLGGMVDGFPYWLHEPEGIPRVASGVKNRVDRLKCLGNAVVPQQIYPILKAIADIENGTHGLKRNAPE</sequence>
<comment type="caution">
    <text evidence="2">The sequence shown here is derived from an EMBL/GenBank/DDBJ whole genome shotgun (WGS) entry which is preliminary data.</text>
</comment>